<keyword evidence="2" id="KW-1185">Reference proteome</keyword>
<feature type="compositionally biased region" description="Polar residues" evidence="1">
    <location>
        <begin position="112"/>
        <end position="122"/>
    </location>
</feature>
<dbReference type="AlphaFoldDB" id="A0A914P5J1"/>
<proteinExistence type="predicted"/>
<feature type="compositionally biased region" description="Polar residues" evidence="1">
    <location>
        <begin position="41"/>
        <end position="51"/>
    </location>
</feature>
<reference evidence="3" key="1">
    <citation type="submission" date="2022-11" db="UniProtKB">
        <authorList>
            <consortium name="WormBaseParasite"/>
        </authorList>
    </citation>
    <scope>IDENTIFICATION</scope>
</reference>
<accession>A0A914P5J1</accession>
<dbReference type="WBParaSite" id="PDA_v2.g10347.t1">
    <property type="protein sequence ID" value="PDA_v2.g10347.t1"/>
    <property type="gene ID" value="PDA_v2.g10347"/>
</dbReference>
<evidence type="ECO:0000256" key="1">
    <source>
        <dbReference type="SAM" id="MobiDB-lite"/>
    </source>
</evidence>
<protein>
    <submittedName>
        <fullName evidence="3">Uncharacterized protein</fullName>
    </submittedName>
</protein>
<feature type="region of interest" description="Disordered" evidence="1">
    <location>
        <begin position="72"/>
        <end position="137"/>
    </location>
</feature>
<dbReference type="Proteomes" id="UP000887578">
    <property type="component" value="Unplaced"/>
</dbReference>
<feature type="compositionally biased region" description="Low complexity" evidence="1">
    <location>
        <begin position="14"/>
        <end position="23"/>
    </location>
</feature>
<sequence>MDESESREYFDCTNNANNENYQNYDDLFGFDGSGEFDDSPRPSTSFASSQGGLIMSNDDIYDVFDDEFMASTNSPRKLSTSSISRGTYSGSVSPDGRNNEVKLVPALRRPSNDNNLDPSPLTSPKAKRKLRFNIPQVSQHNETGKGFLLDLSYP</sequence>
<organism evidence="2 3">
    <name type="scientific">Panagrolaimus davidi</name>
    <dbReference type="NCBI Taxonomy" id="227884"/>
    <lineage>
        <taxon>Eukaryota</taxon>
        <taxon>Metazoa</taxon>
        <taxon>Ecdysozoa</taxon>
        <taxon>Nematoda</taxon>
        <taxon>Chromadorea</taxon>
        <taxon>Rhabditida</taxon>
        <taxon>Tylenchina</taxon>
        <taxon>Panagrolaimomorpha</taxon>
        <taxon>Panagrolaimoidea</taxon>
        <taxon>Panagrolaimidae</taxon>
        <taxon>Panagrolaimus</taxon>
    </lineage>
</organism>
<name>A0A914P5J1_9BILA</name>
<feature type="compositionally biased region" description="Polar residues" evidence="1">
    <location>
        <begin position="72"/>
        <end position="92"/>
    </location>
</feature>
<evidence type="ECO:0000313" key="2">
    <source>
        <dbReference type="Proteomes" id="UP000887578"/>
    </source>
</evidence>
<evidence type="ECO:0000313" key="3">
    <source>
        <dbReference type="WBParaSite" id="PDA_v2.g10347.t1"/>
    </source>
</evidence>
<feature type="compositionally biased region" description="Basic and acidic residues" evidence="1">
    <location>
        <begin position="1"/>
        <end position="10"/>
    </location>
</feature>
<feature type="region of interest" description="Disordered" evidence="1">
    <location>
        <begin position="1"/>
        <end position="52"/>
    </location>
</feature>